<keyword evidence="2" id="KW-0472">Membrane</keyword>
<evidence type="ECO:0000256" key="1">
    <source>
        <dbReference type="SAM" id="MobiDB-lite"/>
    </source>
</evidence>
<sequence>MSTLYQHKQARVEPTQDDALPAYEEAVGTSFVGAVNTESFADGLSGTAAPVSAHRAAVMEEIRAAAPPGSEERTEGRVETQQFTKPGAPPVTVTKETFITNTTPASRPKHDAPVFLNAGNTSKETTTPRVLEAGSGSPPGGNGPPKKNRRCPKKVWCPLLIIGVIGILVTCIYFIVVGIQNKKARYPKNLYGELVVCRSTDYTKTIPQAPKRHSIKALSKSKWESVNAITIEDKSNSFNPYTNQCEHKVDPVFFQPLAYSPLKETVSALGPFQVKIEKGFKKGAVPAYQNRLAVLDKNGYIPINKYPIPPPLVPFLLDNSTQSGGSIYCLIKSTFAKENPAISALEHSRQQSEDDDRRRKQEEEDEERRRRESSWSDSSSYVPPSVVSSEGESDWGRSSWDIEILPAPEAPKAPEAPRVPEAPRAPEAPKAPVAPAAPASSPYTPKVEAPPAWSPPKFDPPPYSPSDSYLPDEDYAPPPYSAYNPDPPPYSEYPTYAPPSYKEATGWKHKRSLSDRYFGSSSSSSEDDYYSSSYSSSSYSSSSYSPSSYSSSSYSSPSSSSWSDSFSSWVTDVLPFNWKRSLPDRLPDRRPFEEPNPLKRQSRRFAQAPPGAKHLSKRVIESSIYAPMATYTHVSAAEREKMQKEWDGLLAEVKSYRKNELMWRLMPSDGFTWRREVERSKKGEEVEGWECWVGGVVARE</sequence>
<feature type="transmembrane region" description="Helical" evidence="2">
    <location>
        <begin position="155"/>
        <end position="179"/>
    </location>
</feature>
<keyword evidence="2" id="KW-0812">Transmembrane</keyword>
<feature type="compositionally biased region" description="Polar residues" evidence="1">
    <location>
        <begin position="118"/>
        <end position="128"/>
    </location>
</feature>
<dbReference type="Proteomes" id="UP000275078">
    <property type="component" value="Unassembled WGS sequence"/>
</dbReference>
<keyword evidence="4" id="KW-1185">Reference proteome</keyword>
<evidence type="ECO:0000313" key="4">
    <source>
        <dbReference type="Proteomes" id="UP000275078"/>
    </source>
</evidence>
<feature type="compositionally biased region" description="Basic and acidic residues" evidence="1">
    <location>
        <begin position="581"/>
        <end position="597"/>
    </location>
</feature>
<dbReference type="AlphaFoldDB" id="A0A3N4HMH0"/>
<feature type="region of interest" description="Disordered" evidence="1">
    <location>
        <begin position="580"/>
        <end position="614"/>
    </location>
</feature>
<accession>A0A3N4HMH0</accession>
<feature type="region of interest" description="Disordered" evidence="1">
    <location>
        <begin position="65"/>
        <end position="149"/>
    </location>
</feature>
<evidence type="ECO:0000256" key="2">
    <source>
        <dbReference type="SAM" id="Phobius"/>
    </source>
</evidence>
<keyword evidence="2" id="KW-1133">Transmembrane helix</keyword>
<organism evidence="3 4">
    <name type="scientific">Ascobolus immersus RN42</name>
    <dbReference type="NCBI Taxonomy" id="1160509"/>
    <lineage>
        <taxon>Eukaryota</taxon>
        <taxon>Fungi</taxon>
        <taxon>Dikarya</taxon>
        <taxon>Ascomycota</taxon>
        <taxon>Pezizomycotina</taxon>
        <taxon>Pezizomycetes</taxon>
        <taxon>Pezizales</taxon>
        <taxon>Ascobolaceae</taxon>
        <taxon>Ascobolus</taxon>
    </lineage>
</organism>
<protein>
    <submittedName>
        <fullName evidence="3">Uncharacterized protein</fullName>
    </submittedName>
</protein>
<gene>
    <name evidence="3" type="ORF">BJ508DRAFT_380572</name>
</gene>
<feature type="compositionally biased region" description="Basic and acidic residues" evidence="1">
    <location>
        <begin position="346"/>
        <end position="374"/>
    </location>
</feature>
<feature type="compositionally biased region" description="Pro residues" evidence="1">
    <location>
        <begin position="452"/>
        <end position="464"/>
    </location>
</feature>
<feature type="compositionally biased region" description="Low complexity" evidence="1">
    <location>
        <begin position="520"/>
        <end position="566"/>
    </location>
</feature>
<evidence type="ECO:0000313" key="3">
    <source>
        <dbReference type="EMBL" id="RPA74457.1"/>
    </source>
</evidence>
<reference evidence="3 4" key="1">
    <citation type="journal article" date="2018" name="Nat. Ecol. Evol.">
        <title>Pezizomycetes genomes reveal the molecular basis of ectomycorrhizal truffle lifestyle.</title>
        <authorList>
            <person name="Murat C."/>
            <person name="Payen T."/>
            <person name="Noel B."/>
            <person name="Kuo A."/>
            <person name="Morin E."/>
            <person name="Chen J."/>
            <person name="Kohler A."/>
            <person name="Krizsan K."/>
            <person name="Balestrini R."/>
            <person name="Da Silva C."/>
            <person name="Montanini B."/>
            <person name="Hainaut M."/>
            <person name="Levati E."/>
            <person name="Barry K.W."/>
            <person name="Belfiori B."/>
            <person name="Cichocki N."/>
            <person name="Clum A."/>
            <person name="Dockter R.B."/>
            <person name="Fauchery L."/>
            <person name="Guy J."/>
            <person name="Iotti M."/>
            <person name="Le Tacon F."/>
            <person name="Lindquist E.A."/>
            <person name="Lipzen A."/>
            <person name="Malagnac F."/>
            <person name="Mello A."/>
            <person name="Molinier V."/>
            <person name="Miyauchi S."/>
            <person name="Poulain J."/>
            <person name="Riccioni C."/>
            <person name="Rubini A."/>
            <person name="Sitrit Y."/>
            <person name="Splivallo R."/>
            <person name="Traeger S."/>
            <person name="Wang M."/>
            <person name="Zifcakova L."/>
            <person name="Wipf D."/>
            <person name="Zambonelli A."/>
            <person name="Paolocci F."/>
            <person name="Nowrousian M."/>
            <person name="Ottonello S."/>
            <person name="Baldrian P."/>
            <person name="Spatafora J.W."/>
            <person name="Henrissat B."/>
            <person name="Nagy L.G."/>
            <person name="Aury J.M."/>
            <person name="Wincker P."/>
            <person name="Grigoriev I.V."/>
            <person name="Bonfante P."/>
            <person name="Martin F.M."/>
        </authorList>
    </citation>
    <scope>NUCLEOTIDE SEQUENCE [LARGE SCALE GENOMIC DNA]</scope>
    <source>
        <strain evidence="3 4">RN42</strain>
    </source>
</reference>
<feature type="region of interest" description="Disordered" evidence="1">
    <location>
        <begin position="515"/>
        <end position="566"/>
    </location>
</feature>
<dbReference type="EMBL" id="ML119789">
    <property type="protein sequence ID" value="RPA74457.1"/>
    <property type="molecule type" value="Genomic_DNA"/>
</dbReference>
<feature type="compositionally biased region" description="Low complexity" evidence="1">
    <location>
        <begin position="428"/>
        <end position="439"/>
    </location>
</feature>
<feature type="compositionally biased region" description="Polar residues" evidence="1">
    <location>
        <begin position="94"/>
        <end position="105"/>
    </location>
</feature>
<feature type="region of interest" description="Disordered" evidence="1">
    <location>
        <begin position="344"/>
        <end position="497"/>
    </location>
</feature>
<name>A0A3N4HMH0_ASCIM</name>
<feature type="compositionally biased region" description="Low complexity" evidence="1">
    <location>
        <begin position="375"/>
        <end position="390"/>
    </location>
</feature>
<proteinExistence type="predicted"/>
<feature type="compositionally biased region" description="Pro residues" evidence="1">
    <location>
        <begin position="476"/>
        <end position="491"/>
    </location>
</feature>